<dbReference type="RefSeq" id="WP_054795735.1">
    <property type="nucleotide sequence ID" value="NZ_JARTHJ010000006.1"/>
</dbReference>
<evidence type="ECO:0000313" key="3">
    <source>
        <dbReference type="Proteomes" id="UP000450917"/>
    </source>
</evidence>
<organism evidence="2 3">
    <name type="scientific">Paenibacillus validus</name>
    <dbReference type="NCBI Taxonomy" id="44253"/>
    <lineage>
        <taxon>Bacteria</taxon>
        <taxon>Bacillati</taxon>
        <taxon>Bacillota</taxon>
        <taxon>Bacilli</taxon>
        <taxon>Bacillales</taxon>
        <taxon>Paenibacillaceae</taxon>
        <taxon>Paenibacillus</taxon>
    </lineage>
</organism>
<reference evidence="2 3" key="1">
    <citation type="submission" date="2019-11" db="EMBL/GenBank/DDBJ databases">
        <title>Draft genome sequences of five Paenibacillus species of dairy origin.</title>
        <authorList>
            <person name="Olajide A.M."/>
            <person name="Chen S."/>
            <person name="Lapointe G."/>
        </authorList>
    </citation>
    <scope>NUCLEOTIDE SEQUENCE [LARGE SCALE GENOMIC DNA]</scope>
    <source>
        <strain evidence="2 3">2CS3</strain>
    </source>
</reference>
<sequence>MYNNPWYPVFYGNPYYANRSFMPVYPQPDGSAPYGAGLWNSQIPISRREVIIEHNRVTITGPAGQQIAERIRNASPRCALAFLFRCPSDGVGPAQPGQMQTDGPPTPVTPGPETMPVIPMPYPPYRY</sequence>
<feature type="region of interest" description="Disordered" evidence="1">
    <location>
        <begin position="91"/>
        <end position="116"/>
    </location>
</feature>
<comment type="caution">
    <text evidence="2">The sequence shown here is derived from an EMBL/GenBank/DDBJ whole genome shotgun (WGS) entry which is preliminary data.</text>
</comment>
<accession>A0A7X2ZBW5</accession>
<dbReference type="Proteomes" id="UP000450917">
    <property type="component" value="Unassembled WGS sequence"/>
</dbReference>
<name>A0A7X2ZBW5_9BACL</name>
<protein>
    <submittedName>
        <fullName evidence="2">Uncharacterized protein</fullName>
    </submittedName>
</protein>
<dbReference type="EMBL" id="WNZX01000012">
    <property type="protein sequence ID" value="MUG71991.1"/>
    <property type="molecule type" value="Genomic_DNA"/>
</dbReference>
<evidence type="ECO:0000256" key="1">
    <source>
        <dbReference type="SAM" id="MobiDB-lite"/>
    </source>
</evidence>
<dbReference type="AlphaFoldDB" id="A0A7X2ZBW5"/>
<keyword evidence="3" id="KW-1185">Reference proteome</keyword>
<proteinExistence type="predicted"/>
<gene>
    <name evidence="2" type="ORF">GNP93_15070</name>
</gene>
<evidence type="ECO:0000313" key="2">
    <source>
        <dbReference type="EMBL" id="MUG71991.1"/>
    </source>
</evidence>